<dbReference type="Gene3D" id="3.50.50.60">
    <property type="entry name" value="FAD/NAD(P)-binding domain"/>
    <property type="match status" value="1"/>
</dbReference>
<comment type="caution">
    <text evidence="7">The sequence shown here is derived from an EMBL/GenBank/DDBJ whole genome shotgun (WGS) entry which is preliminary data.</text>
</comment>
<dbReference type="PANTHER" id="PTHR46972">
    <property type="entry name" value="MONOOXYGENASE ASQM-RELATED"/>
    <property type="match status" value="1"/>
</dbReference>
<dbReference type="STRING" id="1077348.A0A2G8S9C1"/>
<sequence>MSSDSTAHLHITTIGCGMGGFALLVTLHRRASPRRSTKEIPASTPTPTSKAPPTSAGRGDSALREDGLQESFEKLSRPEADEMSLAASSRRVPHATRRANPFRGRTFGELLLDAIPPHLIHCGHALSSACRLSNGQHKLPFTNGFTTASDFPVGLDGASSHIRPLASQTTPTFLDVNGVEISCAPEVMKLAETVEKIWNGTPMAMQNSCMLGAQINGDGRLHTYAWLRKPELWVISNSAEAKAGLLEHFSG</sequence>
<dbReference type="AlphaFoldDB" id="A0A2G8S9C1"/>
<name>A0A2G8S9C1_9APHY</name>
<dbReference type="Proteomes" id="UP000230002">
    <property type="component" value="Unassembled WGS sequence"/>
</dbReference>
<evidence type="ECO:0000256" key="2">
    <source>
        <dbReference type="ARBA" id="ARBA00022827"/>
    </source>
</evidence>
<keyword evidence="3" id="KW-0560">Oxidoreductase</keyword>
<keyword evidence="4" id="KW-0503">Monooxygenase</keyword>
<dbReference type="EMBL" id="AYKW01000015">
    <property type="protein sequence ID" value="PIL30355.1"/>
    <property type="molecule type" value="Genomic_DNA"/>
</dbReference>
<evidence type="ECO:0000256" key="3">
    <source>
        <dbReference type="ARBA" id="ARBA00023002"/>
    </source>
</evidence>
<feature type="transmembrane region" description="Helical" evidence="6">
    <location>
        <begin position="6"/>
        <end position="27"/>
    </location>
</feature>
<evidence type="ECO:0008006" key="9">
    <source>
        <dbReference type="Google" id="ProtNLM"/>
    </source>
</evidence>
<dbReference type="InterPro" id="IPR036188">
    <property type="entry name" value="FAD/NAD-bd_sf"/>
</dbReference>
<proteinExistence type="predicted"/>
<dbReference type="OrthoDB" id="655030at2759"/>
<accession>A0A2G8S9C1</accession>
<dbReference type="GO" id="GO:0004497">
    <property type="term" value="F:monooxygenase activity"/>
    <property type="evidence" value="ECO:0007669"/>
    <property type="project" value="UniProtKB-KW"/>
</dbReference>
<evidence type="ECO:0000256" key="6">
    <source>
        <dbReference type="SAM" id="Phobius"/>
    </source>
</evidence>
<keyword evidence="1" id="KW-0285">Flavoprotein</keyword>
<evidence type="ECO:0000313" key="7">
    <source>
        <dbReference type="EMBL" id="PIL30355.1"/>
    </source>
</evidence>
<keyword evidence="6" id="KW-0812">Transmembrane</keyword>
<evidence type="ECO:0000256" key="4">
    <source>
        <dbReference type="ARBA" id="ARBA00023033"/>
    </source>
</evidence>
<dbReference type="PANTHER" id="PTHR46972:SF1">
    <property type="entry name" value="FAD DEPENDENT OXIDOREDUCTASE DOMAIN-CONTAINING PROTEIN"/>
    <property type="match status" value="1"/>
</dbReference>
<organism evidence="7 8">
    <name type="scientific">Ganoderma sinense ZZ0214-1</name>
    <dbReference type="NCBI Taxonomy" id="1077348"/>
    <lineage>
        <taxon>Eukaryota</taxon>
        <taxon>Fungi</taxon>
        <taxon>Dikarya</taxon>
        <taxon>Basidiomycota</taxon>
        <taxon>Agaricomycotina</taxon>
        <taxon>Agaricomycetes</taxon>
        <taxon>Polyporales</taxon>
        <taxon>Polyporaceae</taxon>
        <taxon>Ganoderma</taxon>
    </lineage>
</organism>
<feature type="region of interest" description="Disordered" evidence="5">
    <location>
        <begin position="30"/>
        <end position="63"/>
    </location>
</feature>
<feature type="compositionally biased region" description="Low complexity" evidence="5">
    <location>
        <begin position="41"/>
        <end position="56"/>
    </location>
</feature>
<keyword evidence="6" id="KW-1133">Transmembrane helix</keyword>
<reference evidence="7 8" key="1">
    <citation type="journal article" date="2015" name="Sci. Rep.">
        <title>Chromosome-level genome map provides insights into diverse defense mechanisms in the medicinal fungus Ganoderma sinense.</title>
        <authorList>
            <person name="Zhu Y."/>
            <person name="Xu J."/>
            <person name="Sun C."/>
            <person name="Zhou S."/>
            <person name="Xu H."/>
            <person name="Nelson D.R."/>
            <person name="Qian J."/>
            <person name="Song J."/>
            <person name="Luo H."/>
            <person name="Xiang L."/>
            <person name="Li Y."/>
            <person name="Xu Z."/>
            <person name="Ji A."/>
            <person name="Wang L."/>
            <person name="Lu S."/>
            <person name="Hayward A."/>
            <person name="Sun W."/>
            <person name="Li X."/>
            <person name="Schwartz D.C."/>
            <person name="Wang Y."/>
            <person name="Chen S."/>
        </authorList>
    </citation>
    <scope>NUCLEOTIDE SEQUENCE [LARGE SCALE GENOMIC DNA]</scope>
    <source>
        <strain evidence="7 8">ZZ0214-1</strain>
    </source>
</reference>
<feature type="region of interest" description="Disordered" evidence="5">
    <location>
        <begin position="73"/>
        <end position="92"/>
    </location>
</feature>
<gene>
    <name evidence="7" type="ORF">GSI_07540</name>
</gene>
<keyword evidence="8" id="KW-1185">Reference proteome</keyword>
<evidence type="ECO:0000313" key="8">
    <source>
        <dbReference type="Proteomes" id="UP000230002"/>
    </source>
</evidence>
<evidence type="ECO:0000256" key="5">
    <source>
        <dbReference type="SAM" id="MobiDB-lite"/>
    </source>
</evidence>
<keyword evidence="6" id="KW-0472">Membrane</keyword>
<protein>
    <recommendedName>
        <fullName evidence="9">FAD-binding domain-containing protein</fullName>
    </recommendedName>
</protein>
<keyword evidence="2" id="KW-0274">FAD</keyword>
<evidence type="ECO:0000256" key="1">
    <source>
        <dbReference type="ARBA" id="ARBA00022630"/>
    </source>
</evidence>